<dbReference type="EMBL" id="NPDY01000002">
    <property type="protein sequence ID" value="PJZ70760.1"/>
    <property type="molecule type" value="Genomic_DNA"/>
</dbReference>
<evidence type="ECO:0000313" key="2">
    <source>
        <dbReference type="EMBL" id="PJZ70760.1"/>
    </source>
</evidence>
<feature type="chain" id="PRO_5014689896" evidence="1">
    <location>
        <begin position="27"/>
        <end position="338"/>
    </location>
</feature>
<evidence type="ECO:0000256" key="1">
    <source>
        <dbReference type="SAM" id="SignalP"/>
    </source>
</evidence>
<name>A0A2M9ZPG6_9LEPT</name>
<sequence>MKSRSGHKNLARLLLIWACLSAPVLGASELLDRRSEVQFLPSVVAGIKAGNNFNSESLEKIHQQEVESVLAKEQISALNSEANSIYSESLEDLLRDSRPQKAEKKFLSKDTNSFSKEKVEEISKKIVLPIFLSESREEICSRSSDFSVRFSQSVLFVFNLSQGPSRISVDRLSEINPSTSSLLSAGVAGAIFVGPSKIGTLNDSASHSISRHFPEKRFVLVPTYRITKNNREITTVAHSVERGPFSGLLSGPWSQGVSAAARDWGTGIWEGMLSRDRSALTLKKDANAVLFYLSREIANKVETTTLPEGNAVAITERFAALIPGAFLNLRNSCDFYLL</sequence>
<protein>
    <submittedName>
        <fullName evidence="3">Uncharacterized protein</fullName>
    </submittedName>
</protein>
<keyword evidence="1" id="KW-0732">Signal</keyword>
<dbReference type="EMBL" id="NPDZ01000003">
    <property type="protein sequence ID" value="PJZ73968.1"/>
    <property type="molecule type" value="Genomic_DNA"/>
</dbReference>
<feature type="signal peptide" evidence="1">
    <location>
        <begin position="1"/>
        <end position="26"/>
    </location>
</feature>
<reference evidence="4 5" key="1">
    <citation type="submission" date="2017-07" db="EMBL/GenBank/DDBJ databases">
        <title>Leptospira spp. isolated from tropical soils.</title>
        <authorList>
            <person name="Thibeaux R."/>
            <person name="Iraola G."/>
            <person name="Ferres I."/>
            <person name="Bierque E."/>
            <person name="Girault D."/>
            <person name="Soupe-Gilbert M.-E."/>
            <person name="Picardeau M."/>
            <person name="Goarant C."/>
        </authorList>
    </citation>
    <scope>NUCLEOTIDE SEQUENCE [LARGE SCALE GENOMIC DNA]</scope>
    <source>
        <strain evidence="3 5">FH1-B-B1</strain>
        <strain evidence="2 4">FH1-B-C1</strain>
    </source>
</reference>
<gene>
    <name evidence="2" type="ORF">CH360_04390</name>
    <name evidence="3" type="ORF">CH373_07530</name>
</gene>
<dbReference type="Proteomes" id="UP000231962">
    <property type="component" value="Unassembled WGS sequence"/>
</dbReference>
<keyword evidence="4" id="KW-1185">Reference proteome</keyword>
<organism evidence="3 5">
    <name type="scientific">Leptospira perolatii</name>
    <dbReference type="NCBI Taxonomy" id="2023191"/>
    <lineage>
        <taxon>Bacteria</taxon>
        <taxon>Pseudomonadati</taxon>
        <taxon>Spirochaetota</taxon>
        <taxon>Spirochaetia</taxon>
        <taxon>Leptospirales</taxon>
        <taxon>Leptospiraceae</taxon>
        <taxon>Leptospira</taxon>
    </lineage>
</organism>
<evidence type="ECO:0000313" key="3">
    <source>
        <dbReference type="EMBL" id="PJZ73968.1"/>
    </source>
</evidence>
<proteinExistence type="predicted"/>
<comment type="caution">
    <text evidence="3">The sequence shown here is derived from an EMBL/GenBank/DDBJ whole genome shotgun (WGS) entry which is preliminary data.</text>
</comment>
<evidence type="ECO:0000313" key="4">
    <source>
        <dbReference type="Proteomes" id="UP000231962"/>
    </source>
</evidence>
<dbReference type="AlphaFoldDB" id="A0A2M9ZPG6"/>
<dbReference type="Proteomes" id="UP000231990">
    <property type="component" value="Unassembled WGS sequence"/>
</dbReference>
<accession>A0A2M9ZPG6</accession>
<evidence type="ECO:0000313" key="5">
    <source>
        <dbReference type="Proteomes" id="UP000231990"/>
    </source>
</evidence>